<organism evidence="1 2">
    <name type="scientific">Neophaeococcomyces mojaviensis</name>
    <dbReference type="NCBI Taxonomy" id="3383035"/>
    <lineage>
        <taxon>Eukaryota</taxon>
        <taxon>Fungi</taxon>
        <taxon>Dikarya</taxon>
        <taxon>Ascomycota</taxon>
        <taxon>Pezizomycotina</taxon>
        <taxon>Eurotiomycetes</taxon>
        <taxon>Chaetothyriomycetidae</taxon>
        <taxon>Chaetothyriales</taxon>
        <taxon>Chaetothyriales incertae sedis</taxon>
        <taxon>Neophaeococcomyces</taxon>
    </lineage>
</organism>
<evidence type="ECO:0000313" key="2">
    <source>
        <dbReference type="Proteomes" id="UP001172386"/>
    </source>
</evidence>
<keyword evidence="2" id="KW-1185">Reference proteome</keyword>
<reference evidence="1" key="1">
    <citation type="submission" date="2022-10" db="EMBL/GenBank/DDBJ databases">
        <title>Culturing micro-colonial fungi from biological soil crusts in the Mojave desert and describing Neophaeococcomyces mojavensis, and introducing the new genera and species Taxawa tesnikishii.</title>
        <authorList>
            <person name="Kurbessoian T."/>
            <person name="Stajich J.E."/>
        </authorList>
    </citation>
    <scope>NUCLEOTIDE SEQUENCE</scope>
    <source>
        <strain evidence="1">JES_112</strain>
    </source>
</reference>
<sequence length="362" mass="39861">MSNDKYFEQANAAINGALYEPDPSDETGLNARFRPPVETSAMPKQHNVTHTTPPKSEHRQDSGSHNPFNHNHEHGAAKETASASTKELAPDRKHPSPPSLSPRASPSHRQQAFASHNTTRPRRSSSLKERFPGDPSPYPLDQLAREKAVADRARHITKNHAIRPDTIDSLDQSGLGLGYHHEGPYDATLFARNNSSKLSPVAAVADSNNEALKATPHEKIIDSVRGHRPLDGVAAYPPGETDRNGQTFHYQEGENMMVDLNPEGGAYKRWPGVQYHPDDIKGKGEPSYSIEKALKEHSLEDKPDHKRDPTVGGIELKSNHSRHSSGASPFVDDGADLNRRGSLSNRLKKRVGSLKKKLTTDE</sequence>
<comment type="caution">
    <text evidence="1">The sequence shown here is derived from an EMBL/GenBank/DDBJ whole genome shotgun (WGS) entry which is preliminary data.</text>
</comment>
<evidence type="ECO:0000313" key="1">
    <source>
        <dbReference type="EMBL" id="KAJ9657941.1"/>
    </source>
</evidence>
<accession>A0ACC3A9T3</accession>
<proteinExistence type="predicted"/>
<dbReference type="Proteomes" id="UP001172386">
    <property type="component" value="Unassembled WGS sequence"/>
</dbReference>
<protein>
    <submittedName>
        <fullName evidence="1">Uncharacterized protein</fullName>
    </submittedName>
</protein>
<dbReference type="EMBL" id="JAPDRQ010000057">
    <property type="protein sequence ID" value="KAJ9657941.1"/>
    <property type="molecule type" value="Genomic_DNA"/>
</dbReference>
<name>A0ACC3A9T3_9EURO</name>
<gene>
    <name evidence="1" type="ORF">H2198_004025</name>
</gene>